<evidence type="ECO:0000259" key="1">
    <source>
        <dbReference type="Pfam" id="PF01425"/>
    </source>
</evidence>
<feature type="domain" description="Amidase" evidence="1">
    <location>
        <begin position="25"/>
        <end position="302"/>
    </location>
</feature>
<dbReference type="SUPFAM" id="SSF75304">
    <property type="entry name" value="Amidase signature (AS) enzymes"/>
    <property type="match status" value="1"/>
</dbReference>
<proteinExistence type="predicted"/>
<dbReference type="AlphaFoldDB" id="W4LUB2"/>
<dbReference type="InterPro" id="IPR052739">
    <property type="entry name" value="FAAH2"/>
</dbReference>
<dbReference type="Pfam" id="PF01425">
    <property type="entry name" value="Amidase"/>
    <property type="match status" value="1"/>
</dbReference>
<evidence type="ECO:0000313" key="2">
    <source>
        <dbReference type="EMBL" id="ETX01017.1"/>
    </source>
</evidence>
<comment type="caution">
    <text evidence="2">The sequence shown here is derived from an EMBL/GenBank/DDBJ whole genome shotgun (WGS) entry which is preliminary data.</text>
</comment>
<organism evidence="2 3">
    <name type="scientific">Candidatus Entotheonella gemina</name>
    <dbReference type="NCBI Taxonomy" id="1429439"/>
    <lineage>
        <taxon>Bacteria</taxon>
        <taxon>Pseudomonadati</taxon>
        <taxon>Nitrospinota/Tectimicrobiota group</taxon>
        <taxon>Candidatus Tectimicrobiota</taxon>
        <taxon>Candidatus Entotheonellia</taxon>
        <taxon>Candidatus Entotheonellales</taxon>
        <taxon>Candidatus Entotheonellaceae</taxon>
        <taxon>Candidatus Entotheonella</taxon>
    </lineage>
</organism>
<protein>
    <recommendedName>
        <fullName evidence="1">Amidase domain-containing protein</fullName>
    </recommendedName>
</protein>
<gene>
    <name evidence="2" type="ORF">ETSY2_37935</name>
</gene>
<dbReference type="HOGENOM" id="CLU_009600_0_4_7"/>
<reference evidence="2 3" key="1">
    <citation type="journal article" date="2014" name="Nature">
        <title>An environmental bacterial taxon with a large and distinct metabolic repertoire.</title>
        <authorList>
            <person name="Wilson M.C."/>
            <person name="Mori T."/>
            <person name="Ruckert C."/>
            <person name="Uria A.R."/>
            <person name="Helf M.J."/>
            <person name="Takada K."/>
            <person name="Gernert C."/>
            <person name="Steffens U.A."/>
            <person name="Heycke N."/>
            <person name="Schmitt S."/>
            <person name="Rinke C."/>
            <person name="Helfrich E.J."/>
            <person name="Brachmann A.O."/>
            <person name="Gurgui C."/>
            <person name="Wakimoto T."/>
            <person name="Kracht M."/>
            <person name="Crusemann M."/>
            <person name="Hentschel U."/>
            <person name="Abe I."/>
            <person name="Matsunaga S."/>
            <person name="Kalinowski J."/>
            <person name="Takeyama H."/>
            <person name="Piel J."/>
        </authorList>
    </citation>
    <scope>NUCLEOTIDE SEQUENCE [LARGE SCALE GENOMIC DNA]</scope>
    <source>
        <strain evidence="3">TSY2</strain>
    </source>
</reference>
<feature type="non-terminal residue" evidence="2">
    <location>
        <position position="343"/>
    </location>
</feature>
<dbReference type="PANTHER" id="PTHR43372:SF4">
    <property type="entry name" value="FATTY-ACID AMIDE HYDROLASE 2"/>
    <property type="match status" value="1"/>
</dbReference>
<dbReference type="InterPro" id="IPR023631">
    <property type="entry name" value="Amidase_dom"/>
</dbReference>
<accession>W4LUB2</accession>
<sequence>MTIDHYSTATAMLEALRHRQISSVELVDMHIARIEELDGTLNAIPVRSFDRARQAAKQADERMAAGGTAPLLGLPMTLKESTLTAGLPQSAGIPRFKDYRPDVDGPIADSVFRAGVCLLGKTNIPFSLADWQADSTIYGRTNNPWDLSRTPGGSTGGGGAALAAGMTPLEVGSDIGGSIRVPAAYCGVYGHRPSETAIPRSGGFPTEDLPNPTFLMSVQGPLARSAVDLELLFDVLMGPEPGEDAGWKLDLLAARRQRLADFRIALLPPPMGVRASDSMQSRLEALASWLSRQGAHVAEAAPAFDMDEYFKDYLRLLSVMVTIDLPREEREAQAAKLRETGDP</sequence>
<dbReference type="PANTHER" id="PTHR43372">
    <property type="entry name" value="FATTY-ACID AMIDE HYDROLASE"/>
    <property type="match status" value="1"/>
</dbReference>
<dbReference type="Gene3D" id="3.90.1300.10">
    <property type="entry name" value="Amidase signature (AS) domain"/>
    <property type="match status" value="1"/>
</dbReference>
<evidence type="ECO:0000313" key="3">
    <source>
        <dbReference type="Proteomes" id="UP000019140"/>
    </source>
</evidence>
<dbReference type="InterPro" id="IPR036928">
    <property type="entry name" value="AS_sf"/>
</dbReference>
<dbReference type="EMBL" id="AZHX01001665">
    <property type="protein sequence ID" value="ETX01017.1"/>
    <property type="molecule type" value="Genomic_DNA"/>
</dbReference>
<name>W4LUB2_9BACT</name>
<dbReference type="Proteomes" id="UP000019140">
    <property type="component" value="Unassembled WGS sequence"/>
</dbReference>
<dbReference type="GO" id="GO:0012505">
    <property type="term" value="C:endomembrane system"/>
    <property type="evidence" value="ECO:0007669"/>
    <property type="project" value="TreeGrafter"/>
</dbReference>
<keyword evidence="3" id="KW-1185">Reference proteome</keyword>